<reference evidence="3" key="1">
    <citation type="journal article" date="2019" name="Int. J. Syst. Evol. Microbiol.">
        <title>The Global Catalogue of Microorganisms (GCM) 10K type strain sequencing project: providing services to taxonomists for standard genome sequencing and annotation.</title>
        <authorList>
            <consortium name="The Broad Institute Genomics Platform"/>
            <consortium name="The Broad Institute Genome Sequencing Center for Infectious Disease"/>
            <person name="Wu L."/>
            <person name="Ma J."/>
        </authorList>
    </citation>
    <scope>NUCLEOTIDE SEQUENCE [LARGE SCALE GENOMIC DNA]</scope>
    <source>
        <strain evidence="3">CGMCC 1.12295</strain>
    </source>
</reference>
<dbReference type="PANTHER" id="PTHR13847:SF281">
    <property type="entry name" value="FAD DEPENDENT OXIDOREDUCTASE DOMAIN-CONTAINING PROTEIN"/>
    <property type="match status" value="1"/>
</dbReference>
<dbReference type="PANTHER" id="PTHR13847">
    <property type="entry name" value="SARCOSINE DEHYDROGENASE-RELATED"/>
    <property type="match status" value="1"/>
</dbReference>
<evidence type="ECO:0000259" key="1">
    <source>
        <dbReference type="Pfam" id="PF01266"/>
    </source>
</evidence>
<dbReference type="InterPro" id="IPR006076">
    <property type="entry name" value="FAD-dep_OxRdtase"/>
</dbReference>
<proteinExistence type="predicted"/>
<name>A0ABW4KHD3_9BACI</name>
<comment type="caution">
    <text evidence="2">The sequence shown here is derived from an EMBL/GenBank/DDBJ whole genome shotgun (WGS) entry which is preliminary data.</text>
</comment>
<dbReference type="Gene3D" id="3.30.9.10">
    <property type="entry name" value="D-Amino Acid Oxidase, subunit A, domain 2"/>
    <property type="match status" value="1"/>
</dbReference>
<dbReference type="EMBL" id="JBHUEO010000004">
    <property type="protein sequence ID" value="MFD1705580.1"/>
    <property type="molecule type" value="Genomic_DNA"/>
</dbReference>
<dbReference type="Pfam" id="PF01266">
    <property type="entry name" value="DAO"/>
    <property type="match status" value="1"/>
</dbReference>
<protein>
    <submittedName>
        <fullName evidence="2">NAD(P)/FAD-dependent oxidoreductase</fullName>
        <ecNumber evidence="2">1.-.-.-</ecNumber>
    </submittedName>
</protein>
<evidence type="ECO:0000313" key="3">
    <source>
        <dbReference type="Proteomes" id="UP001597301"/>
    </source>
</evidence>
<dbReference type="Proteomes" id="UP001597301">
    <property type="component" value="Unassembled WGS sequence"/>
</dbReference>
<keyword evidence="2" id="KW-0560">Oxidoreductase</keyword>
<dbReference type="GO" id="GO:0016491">
    <property type="term" value="F:oxidoreductase activity"/>
    <property type="evidence" value="ECO:0007669"/>
    <property type="project" value="UniProtKB-KW"/>
</dbReference>
<evidence type="ECO:0000313" key="2">
    <source>
        <dbReference type="EMBL" id="MFD1705580.1"/>
    </source>
</evidence>
<dbReference type="SUPFAM" id="SSF51905">
    <property type="entry name" value="FAD/NAD(P)-binding domain"/>
    <property type="match status" value="1"/>
</dbReference>
<dbReference type="Gene3D" id="3.50.50.60">
    <property type="entry name" value="FAD/NAD(P)-binding domain"/>
    <property type="match status" value="1"/>
</dbReference>
<dbReference type="PRINTS" id="PR00420">
    <property type="entry name" value="RNGMNOXGNASE"/>
</dbReference>
<organism evidence="2 3">
    <name type="scientific">Siminovitchia sediminis</name>
    <dbReference type="NCBI Taxonomy" id="1274353"/>
    <lineage>
        <taxon>Bacteria</taxon>
        <taxon>Bacillati</taxon>
        <taxon>Bacillota</taxon>
        <taxon>Bacilli</taxon>
        <taxon>Bacillales</taxon>
        <taxon>Bacillaceae</taxon>
        <taxon>Siminovitchia</taxon>
    </lineage>
</organism>
<sequence length="425" mass="47743">MKPLSMWEATSNHRKDRPHLQGDTHCDVVIIGGGYTGLSAAYHLQKKNVKAIIVEKWQAGQGASGRNGGEVLTGYIGSMEAWEKKKGLESAKMMWQLSLDSIHLIEDIINKHQIRCDFKRNGDLFAAYKPGHMDALKRDQEYMARVMNYHDIKIVEKEDLPSEMNTSFYQGGRIDYGSAHFHPLNYALGLAEAVEEMGGIIYENSPAIKIERNSGKVTVTTPEGRVIADELVIATNGYADDVNPTIKKSVIPIESIMISTEPLPEELAEDIIKNDRAIHDTKRLLYYFRRTSDHRLAFGGSGRASSKRDQKNLFHQLHQGMLKVFPQLKGVRVEYQWGGKVGFTKEMIPYMGRLEDGTYFGFGYCGHGAAMSSLFGKMIADHITNEGLEDNPLMIDQLKPIPFHSHHAKAVGILKFYKKLQDAIS</sequence>
<accession>A0ABW4KHD3</accession>
<keyword evidence="3" id="KW-1185">Reference proteome</keyword>
<feature type="domain" description="FAD dependent oxidoreductase" evidence="1">
    <location>
        <begin position="27"/>
        <end position="381"/>
    </location>
</feature>
<gene>
    <name evidence="2" type="ORF">ACFSCZ_02305</name>
</gene>
<dbReference type="EC" id="1.-.-.-" evidence="2"/>
<dbReference type="InterPro" id="IPR036188">
    <property type="entry name" value="FAD/NAD-bd_sf"/>
</dbReference>
<dbReference type="RefSeq" id="WP_380772111.1">
    <property type="nucleotide sequence ID" value="NZ_JBHUEO010000004.1"/>
</dbReference>